<keyword evidence="7 13" id="KW-0256">Endoplasmic reticulum</keyword>
<comment type="subunit">
    <text evidence="13">Fungal signal recognition particle consists of a 7S RNA molecule (scR1) and at least six protein subunits: srp72, srp68, srp54, sec65, srp21 and srp14.</text>
</comment>
<reference evidence="15 16" key="1">
    <citation type="submission" date="2009-11" db="EMBL/GenBank/DDBJ databases">
        <title>Annotation of Allomyces macrogynus ATCC 38327.</title>
        <authorList>
            <consortium name="The Broad Institute Genome Sequencing Platform"/>
            <person name="Russ C."/>
            <person name="Cuomo C."/>
            <person name="Burger G."/>
            <person name="Gray M.W."/>
            <person name="Holland P.W.H."/>
            <person name="King N."/>
            <person name="Lang F.B.F."/>
            <person name="Roger A.J."/>
            <person name="Ruiz-Trillo I."/>
            <person name="Young S.K."/>
            <person name="Zeng Q."/>
            <person name="Gargeya S."/>
            <person name="Fitzgerald M."/>
            <person name="Haas B."/>
            <person name="Abouelleil A."/>
            <person name="Alvarado L."/>
            <person name="Arachchi H.M."/>
            <person name="Berlin A."/>
            <person name="Chapman S.B."/>
            <person name="Gearin G."/>
            <person name="Goldberg J."/>
            <person name="Griggs A."/>
            <person name="Gujja S."/>
            <person name="Hansen M."/>
            <person name="Heiman D."/>
            <person name="Howarth C."/>
            <person name="Larimer J."/>
            <person name="Lui A."/>
            <person name="MacDonald P.J.P."/>
            <person name="McCowen C."/>
            <person name="Montmayeur A."/>
            <person name="Murphy C."/>
            <person name="Neiman D."/>
            <person name="Pearson M."/>
            <person name="Priest M."/>
            <person name="Roberts A."/>
            <person name="Saif S."/>
            <person name="Shea T."/>
            <person name="Sisk P."/>
            <person name="Stolte C."/>
            <person name="Sykes S."/>
            <person name="Wortman J."/>
            <person name="Nusbaum C."/>
            <person name="Birren B."/>
        </authorList>
    </citation>
    <scope>NUCLEOTIDE SEQUENCE [LARGE SCALE GENOMIC DNA]</scope>
    <source>
        <strain evidence="15 16">ATCC 38327</strain>
    </source>
</reference>
<keyword evidence="6" id="KW-0378">Hydrolase</keyword>
<feature type="domain" description="SRP54-type proteins GTP-binding" evidence="14">
    <location>
        <begin position="278"/>
        <end position="291"/>
    </location>
</feature>
<dbReference type="GO" id="GO:0030942">
    <property type="term" value="F:endoplasmic reticulum signal peptide binding"/>
    <property type="evidence" value="ECO:0007669"/>
    <property type="project" value="TreeGrafter"/>
</dbReference>
<dbReference type="EMBL" id="GG745333">
    <property type="protein sequence ID" value="KNE58767.1"/>
    <property type="molecule type" value="Genomic_DNA"/>
</dbReference>
<dbReference type="AlphaFoldDB" id="A0A0L0S8F4"/>
<dbReference type="Pfam" id="PF02881">
    <property type="entry name" value="SRP54_N"/>
    <property type="match status" value="1"/>
</dbReference>
<evidence type="ECO:0000313" key="15">
    <source>
        <dbReference type="EMBL" id="KNE58767.1"/>
    </source>
</evidence>
<comment type="similarity">
    <text evidence="3 13">Belongs to the GTP-binding SRP family. SRP54 subfamily.</text>
</comment>
<evidence type="ECO:0000313" key="16">
    <source>
        <dbReference type="Proteomes" id="UP000054350"/>
    </source>
</evidence>
<dbReference type="Proteomes" id="UP000054350">
    <property type="component" value="Unassembled WGS sequence"/>
</dbReference>
<dbReference type="eggNOG" id="KOG0780">
    <property type="taxonomic scope" value="Eukaryota"/>
</dbReference>
<dbReference type="InterPro" id="IPR003593">
    <property type="entry name" value="AAA+_ATPase"/>
</dbReference>
<dbReference type="InterPro" id="IPR042101">
    <property type="entry name" value="SRP54_N_sf"/>
</dbReference>
<dbReference type="CDD" id="cd17875">
    <property type="entry name" value="SRP54_G"/>
    <property type="match status" value="1"/>
</dbReference>
<evidence type="ECO:0000259" key="14">
    <source>
        <dbReference type="PROSITE" id="PS00300"/>
    </source>
</evidence>
<evidence type="ECO:0000256" key="13">
    <source>
        <dbReference type="RuleBase" id="RU364034"/>
    </source>
</evidence>
<evidence type="ECO:0000256" key="9">
    <source>
        <dbReference type="ARBA" id="ARBA00023134"/>
    </source>
</evidence>
<dbReference type="FunFam" id="3.40.50.300:FF:000022">
    <property type="entry name" value="Signal recognition particle 54 kDa subunit"/>
    <property type="match status" value="1"/>
</dbReference>
<comment type="domain">
    <text evidence="13">The NG domain, also named G domain, is a special guanosine triphosphatase (GTPase) domain, which binds GTP and forms a guanosine 5'-triphosphate (GTP)-dependent complex with a homologous NG domain in the SRP receptor subunit srp101. The two NG domains undergo cooperative rearrangements upon their assembly, which culminate in the reciprocal activation of the GTPase activity of one another. SRP receptor compaction upon binding with cargo-loaded SRP and GTPase rearrangement drive SRP-mediated cotranslational protein translocation into the ER.</text>
</comment>
<dbReference type="Pfam" id="PF00448">
    <property type="entry name" value="SRP54"/>
    <property type="match status" value="1"/>
</dbReference>
<dbReference type="GO" id="GO:0005829">
    <property type="term" value="C:cytosol"/>
    <property type="evidence" value="ECO:0007669"/>
    <property type="project" value="TreeGrafter"/>
</dbReference>
<reference evidence="16" key="2">
    <citation type="submission" date="2009-11" db="EMBL/GenBank/DDBJ databases">
        <title>The Genome Sequence of Allomyces macrogynus strain ATCC 38327.</title>
        <authorList>
            <consortium name="The Broad Institute Genome Sequencing Platform"/>
            <person name="Russ C."/>
            <person name="Cuomo C."/>
            <person name="Shea T."/>
            <person name="Young S.K."/>
            <person name="Zeng Q."/>
            <person name="Koehrsen M."/>
            <person name="Haas B."/>
            <person name="Borodovsky M."/>
            <person name="Guigo R."/>
            <person name="Alvarado L."/>
            <person name="Berlin A."/>
            <person name="Borenstein D."/>
            <person name="Chen Z."/>
            <person name="Engels R."/>
            <person name="Freedman E."/>
            <person name="Gellesch M."/>
            <person name="Goldberg J."/>
            <person name="Griggs A."/>
            <person name="Gujja S."/>
            <person name="Heiman D."/>
            <person name="Hepburn T."/>
            <person name="Howarth C."/>
            <person name="Jen D."/>
            <person name="Larson L."/>
            <person name="Lewis B."/>
            <person name="Mehta T."/>
            <person name="Park D."/>
            <person name="Pearson M."/>
            <person name="Roberts A."/>
            <person name="Saif S."/>
            <person name="Shenoy N."/>
            <person name="Sisk P."/>
            <person name="Stolte C."/>
            <person name="Sykes S."/>
            <person name="Walk T."/>
            <person name="White J."/>
            <person name="Yandava C."/>
            <person name="Burger G."/>
            <person name="Gray M.W."/>
            <person name="Holland P.W.H."/>
            <person name="King N."/>
            <person name="Lang F.B.F."/>
            <person name="Roger A.J."/>
            <person name="Ruiz-Trillo I."/>
            <person name="Lander E."/>
            <person name="Nusbaum C."/>
        </authorList>
    </citation>
    <scope>NUCLEOTIDE SEQUENCE [LARGE SCALE GENOMIC DNA]</scope>
    <source>
        <strain evidence="16">ATCC 38327</strain>
    </source>
</reference>
<dbReference type="SUPFAM" id="SSF47446">
    <property type="entry name" value="Signal peptide-binding domain"/>
    <property type="match status" value="1"/>
</dbReference>
<evidence type="ECO:0000256" key="5">
    <source>
        <dbReference type="ARBA" id="ARBA00022741"/>
    </source>
</evidence>
<evidence type="ECO:0000256" key="3">
    <source>
        <dbReference type="ARBA" id="ARBA00005450"/>
    </source>
</evidence>
<sequence length="572" mass="60796">MVLNDLGRKINSALASLAHKPAIDAEALDAMLKDLCRALLEADVNVKLVGALRTNIKNLVNLDELASAPIASQRRLVQRAVFDELVRLVDPSVGATGATTDRWQPVKGKPNVIMFVGLQGSGKTTSCTKLAYYYAKKGFKTAMVCTDTFRAGAFDQLKQNATKAKIPYYGSYTETDPVQIAVDGVARFKKDKFELIIIDTSGCHVTEAELFGEMTSIADVVQPDNIIFVMDGTIGQSAEIQARNFKNAVNVGSIVMTKMDGHAKGGGAISAVAATGSPIIFIGTGEHMQDLERFDARGFISKMMGMGDIGGLVEKLQDLKLENKDFIKHMEQGVYTMRDFREQLTNMMSLGPMSKIMSMMPGMPADLMGAGGDEMGTKRMRKMLAVMDSMTDTELDSDGQMFKDQPTRVERLARGAGSPLVEVQMLLQMHAQFAGMVKKMGGKNGWMTQMKQMQQAQQGGGLPKGMSPQQMAKMQKQMAGKMNPQLVKQMRARMAGGRGGMPSMDEMMEMMGGAGGLAGLMGGAGGGGANPLAGLMGGAGGGGGLAEMMKNMGGALGGLGGLAGLGGFPGMK</sequence>
<dbReference type="InterPro" id="IPR036225">
    <property type="entry name" value="SRP/SRP_N"/>
</dbReference>
<dbReference type="SUPFAM" id="SSF52540">
    <property type="entry name" value="P-loop containing nucleoside triphosphate hydrolases"/>
    <property type="match status" value="1"/>
</dbReference>
<dbReference type="SMART" id="SM00962">
    <property type="entry name" value="SRP54"/>
    <property type="match status" value="1"/>
</dbReference>
<dbReference type="SMART" id="SM00963">
    <property type="entry name" value="SRP54_N"/>
    <property type="match status" value="1"/>
</dbReference>
<name>A0A0L0S8F4_ALLM3</name>
<gene>
    <name evidence="15" type="ORF">AMAG_04320</name>
</gene>
<dbReference type="PANTHER" id="PTHR11564">
    <property type="entry name" value="SIGNAL RECOGNITION PARTICLE 54K PROTEIN SRP54"/>
    <property type="match status" value="1"/>
</dbReference>
<dbReference type="OrthoDB" id="10250817at2759"/>
<dbReference type="OMA" id="GMTGQDA"/>
<dbReference type="HAMAP" id="MF_00306">
    <property type="entry name" value="SRP54"/>
    <property type="match status" value="1"/>
</dbReference>
<protein>
    <recommendedName>
        <fullName evidence="13">Signal recognition particle 54 kDa protein</fullName>
    </recommendedName>
</protein>
<comment type="domain">
    <text evidence="13">The M domain binds the 7SL RNA and the signal sequence of presecretory proteins.</text>
</comment>
<dbReference type="NCBIfam" id="TIGR01425">
    <property type="entry name" value="SRP54_euk"/>
    <property type="match status" value="1"/>
</dbReference>
<evidence type="ECO:0000256" key="6">
    <source>
        <dbReference type="ARBA" id="ARBA00022801"/>
    </source>
</evidence>
<dbReference type="GO" id="GO:0005783">
    <property type="term" value="C:endoplasmic reticulum"/>
    <property type="evidence" value="ECO:0007669"/>
    <property type="project" value="UniProtKB-SubCell"/>
</dbReference>
<proteinExistence type="inferred from homology"/>
<dbReference type="Gene3D" id="1.20.120.140">
    <property type="entry name" value="Signal recognition particle SRP54, nucleotide-binding domain"/>
    <property type="match status" value="1"/>
</dbReference>
<evidence type="ECO:0000256" key="12">
    <source>
        <dbReference type="ARBA" id="ARBA00048157"/>
    </source>
</evidence>
<dbReference type="GO" id="GO:0003924">
    <property type="term" value="F:GTPase activity"/>
    <property type="evidence" value="ECO:0007669"/>
    <property type="project" value="UniProtKB-UniRule"/>
</dbReference>
<dbReference type="STRING" id="578462.A0A0L0S8F4"/>
<evidence type="ECO:0000256" key="1">
    <source>
        <dbReference type="ARBA" id="ARBA00004240"/>
    </source>
</evidence>
<keyword evidence="4 13" id="KW-0963">Cytoplasm</keyword>
<dbReference type="PROSITE" id="PS00300">
    <property type="entry name" value="SRP54"/>
    <property type="match status" value="1"/>
</dbReference>
<dbReference type="SMART" id="SM00382">
    <property type="entry name" value="AAA"/>
    <property type="match status" value="1"/>
</dbReference>
<keyword evidence="16" id="KW-1185">Reference proteome</keyword>
<dbReference type="Gene3D" id="1.10.260.30">
    <property type="entry name" value="Signal recognition particle, SRP54 subunit, M-domain"/>
    <property type="match status" value="1"/>
</dbReference>
<dbReference type="GO" id="GO:0005525">
    <property type="term" value="F:GTP binding"/>
    <property type="evidence" value="ECO:0007669"/>
    <property type="project" value="UniProtKB-UniRule"/>
</dbReference>
<dbReference type="InterPro" id="IPR006325">
    <property type="entry name" value="SRP54_euk"/>
</dbReference>
<dbReference type="Gene3D" id="3.40.50.300">
    <property type="entry name" value="P-loop containing nucleotide triphosphate hydrolases"/>
    <property type="match status" value="1"/>
</dbReference>
<keyword evidence="5 13" id="KW-0547">Nucleotide-binding</keyword>
<evidence type="ECO:0000256" key="11">
    <source>
        <dbReference type="ARBA" id="ARBA00023274"/>
    </source>
</evidence>
<evidence type="ECO:0000256" key="7">
    <source>
        <dbReference type="ARBA" id="ARBA00022824"/>
    </source>
</evidence>
<dbReference type="GO" id="GO:0008312">
    <property type="term" value="F:7S RNA binding"/>
    <property type="evidence" value="ECO:0007669"/>
    <property type="project" value="UniProtKB-UniRule"/>
</dbReference>
<comment type="subcellular location">
    <subcellularLocation>
        <location evidence="2 13">Cytoplasm</location>
    </subcellularLocation>
    <subcellularLocation>
        <location evidence="1 13">Endoplasmic reticulum</location>
    </subcellularLocation>
</comment>
<evidence type="ECO:0000256" key="10">
    <source>
        <dbReference type="ARBA" id="ARBA00023135"/>
    </source>
</evidence>
<keyword evidence="10 13" id="KW-0733">Signal recognition particle</keyword>
<evidence type="ECO:0000256" key="2">
    <source>
        <dbReference type="ARBA" id="ARBA00004496"/>
    </source>
</evidence>
<dbReference type="VEuPathDB" id="FungiDB:AMAG_04320"/>
<dbReference type="InterPro" id="IPR027417">
    <property type="entry name" value="P-loop_NTPase"/>
</dbReference>
<dbReference type="InterPro" id="IPR000897">
    <property type="entry name" value="SRP54_GTPase_dom"/>
</dbReference>
<dbReference type="InterPro" id="IPR013822">
    <property type="entry name" value="Signal_recog_particl_SRP54_hlx"/>
</dbReference>
<comment type="catalytic activity">
    <reaction evidence="12">
        <text>GTP + H2O = GDP + phosphate + H(+)</text>
        <dbReference type="Rhea" id="RHEA:19669"/>
        <dbReference type="ChEBI" id="CHEBI:15377"/>
        <dbReference type="ChEBI" id="CHEBI:15378"/>
        <dbReference type="ChEBI" id="CHEBI:37565"/>
        <dbReference type="ChEBI" id="CHEBI:43474"/>
        <dbReference type="ChEBI" id="CHEBI:58189"/>
        <dbReference type="EC" id="3.6.5.4"/>
    </reaction>
    <physiologicalReaction direction="left-to-right" evidence="12">
        <dbReference type="Rhea" id="RHEA:19670"/>
    </physiologicalReaction>
</comment>
<keyword evidence="9 13" id="KW-0342">GTP-binding</keyword>
<accession>A0A0L0S8F4</accession>
<dbReference type="SUPFAM" id="SSF47364">
    <property type="entry name" value="Domain of the SRP/SRP receptor G-proteins"/>
    <property type="match status" value="1"/>
</dbReference>
<organism evidence="15 16">
    <name type="scientific">Allomyces macrogynus (strain ATCC 38327)</name>
    <name type="common">Allomyces javanicus var. macrogynus</name>
    <dbReference type="NCBI Taxonomy" id="578462"/>
    <lineage>
        <taxon>Eukaryota</taxon>
        <taxon>Fungi</taxon>
        <taxon>Fungi incertae sedis</taxon>
        <taxon>Blastocladiomycota</taxon>
        <taxon>Blastocladiomycetes</taxon>
        <taxon>Blastocladiales</taxon>
        <taxon>Blastocladiaceae</taxon>
        <taxon>Allomyces</taxon>
    </lineage>
</organism>
<dbReference type="InterPro" id="IPR004125">
    <property type="entry name" value="Signal_recog_particle_SRP54_M"/>
</dbReference>
<evidence type="ECO:0000256" key="8">
    <source>
        <dbReference type="ARBA" id="ARBA00022884"/>
    </source>
</evidence>
<dbReference type="PANTHER" id="PTHR11564:SF5">
    <property type="entry name" value="SIGNAL RECOGNITION PARTICLE SUBUNIT SRP54"/>
    <property type="match status" value="1"/>
</dbReference>
<keyword evidence="11 13" id="KW-0687">Ribonucleoprotein</keyword>
<dbReference type="FunFam" id="1.20.120.140:FF:000001">
    <property type="entry name" value="Signal recognition particle GTPase"/>
    <property type="match status" value="1"/>
</dbReference>
<dbReference type="InterPro" id="IPR036891">
    <property type="entry name" value="Signal_recog_part_SRP54_M_sf"/>
</dbReference>
<evidence type="ECO:0000256" key="4">
    <source>
        <dbReference type="ARBA" id="ARBA00022490"/>
    </source>
</evidence>
<dbReference type="GO" id="GO:0005786">
    <property type="term" value="C:signal recognition particle, endoplasmic reticulum targeting"/>
    <property type="evidence" value="ECO:0007669"/>
    <property type="project" value="UniProtKB-UniRule"/>
</dbReference>
<dbReference type="Pfam" id="PF02978">
    <property type="entry name" value="SRP_SPB"/>
    <property type="match status" value="1"/>
</dbReference>
<keyword evidence="8 13" id="KW-0694">RNA-binding</keyword>
<dbReference type="GO" id="GO:0006616">
    <property type="term" value="P:SRP-dependent cotranslational protein targeting to membrane, translocation"/>
    <property type="evidence" value="ECO:0007669"/>
    <property type="project" value="TreeGrafter"/>
</dbReference>
<comment type="function">
    <text evidence="13">Signal-recognition-particle (SRP) assembly has a crucial role in targeting secretory proteins to the rough endoplasmic reticulum (ER) membrane. SRP is required for the cotranslational protein translocation for ER import and preferentially recognizes strongly hydrophobic signal sequences. It is involved in targeting the nascent chain-ribosome (RNC) complex to the ER and is proposed to participate in the arrest of nascent chain elongation during membrane targeting. SRP54 binds to the signal sequence of presecretory protein when they emerge from the ribosomes. SRP54 interacts with the scR1 RNA and mediates the association of the resulting SRP-RNC complex with the signal recognition particle receptor (SR) via its alpha subunit SRP101. Both, SRP54 and SRP101, are locked in their GTP bound forms in the SRP-RNC-SR complex, which dissociates upon transferring the signal sequence to the protein-conducting channel (translocon). After signal sequence transfer, SRP54 and SRP101 act as reciprocal GTPase-activating proteins (GAPs), thereby resolving their association.</text>
</comment>
<dbReference type="InterPro" id="IPR022941">
    <property type="entry name" value="SRP54"/>
</dbReference>